<evidence type="ECO:0000256" key="7">
    <source>
        <dbReference type="SAM" id="Phobius"/>
    </source>
</evidence>
<dbReference type="Proteomes" id="UP001431783">
    <property type="component" value="Unassembled WGS sequence"/>
</dbReference>
<evidence type="ECO:0000256" key="1">
    <source>
        <dbReference type="ARBA" id="ARBA00003362"/>
    </source>
</evidence>
<dbReference type="GO" id="GO:0002181">
    <property type="term" value="P:cytoplasmic translation"/>
    <property type="evidence" value="ECO:0007669"/>
    <property type="project" value="TreeGrafter"/>
</dbReference>
<feature type="transmembrane region" description="Helical" evidence="7">
    <location>
        <begin position="60"/>
        <end position="79"/>
    </location>
</feature>
<evidence type="ECO:0000256" key="5">
    <source>
        <dbReference type="ARBA" id="ARBA00035301"/>
    </source>
</evidence>
<keyword evidence="9" id="KW-1185">Reference proteome</keyword>
<evidence type="ECO:0000256" key="4">
    <source>
        <dbReference type="ARBA" id="ARBA00023274"/>
    </source>
</evidence>
<reference evidence="8 9" key="1">
    <citation type="submission" date="2023-03" db="EMBL/GenBank/DDBJ databases">
        <title>Genome insight into feeding habits of ladybird beetles.</title>
        <authorList>
            <person name="Li H.-S."/>
            <person name="Huang Y.-H."/>
            <person name="Pang H."/>
        </authorList>
    </citation>
    <scope>NUCLEOTIDE SEQUENCE [LARGE SCALE GENOMIC DNA]</scope>
    <source>
        <strain evidence="8">SYSU_2023b</strain>
        <tissue evidence="8">Whole body</tissue>
    </source>
</reference>
<dbReference type="Gene3D" id="1.10.10.1410">
    <property type="match status" value="1"/>
</dbReference>
<keyword evidence="4" id="KW-0687">Ribonucleoprotein</keyword>
<dbReference type="InterPro" id="IPR038716">
    <property type="entry name" value="P1/P2_N_sf"/>
</dbReference>
<keyword evidence="7" id="KW-0812">Transmembrane</keyword>
<gene>
    <name evidence="8" type="ORF">WA026_014492</name>
</gene>
<organism evidence="8 9">
    <name type="scientific">Henosepilachna vigintioctopunctata</name>
    <dbReference type="NCBI Taxonomy" id="420089"/>
    <lineage>
        <taxon>Eukaryota</taxon>
        <taxon>Metazoa</taxon>
        <taxon>Ecdysozoa</taxon>
        <taxon>Arthropoda</taxon>
        <taxon>Hexapoda</taxon>
        <taxon>Insecta</taxon>
        <taxon>Pterygota</taxon>
        <taxon>Neoptera</taxon>
        <taxon>Endopterygota</taxon>
        <taxon>Coleoptera</taxon>
        <taxon>Polyphaga</taxon>
        <taxon>Cucujiformia</taxon>
        <taxon>Coccinelloidea</taxon>
        <taxon>Coccinellidae</taxon>
        <taxon>Epilachninae</taxon>
        <taxon>Epilachnini</taxon>
        <taxon>Henosepilachna</taxon>
    </lineage>
</organism>
<keyword evidence="7" id="KW-1133">Transmembrane helix</keyword>
<name>A0AAW1UBY6_9CUCU</name>
<comment type="caution">
    <text evidence="8">The sequence shown here is derived from an EMBL/GenBank/DDBJ whole genome shotgun (WGS) entry which is preliminary data.</text>
</comment>
<dbReference type="CDD" id="cd05831">
    <property type="entry name" value="Ribosomal_P1"/>
    <property type="match status" value="1"/>
</dbReference>
<evidence type="ECO:0000256" key="3">
    <source>
        <dbReference type="ARBA" id="ARBA00022980"/>
    </source>
</evidence>
<keyword evidence="3" id="KW-0689">Ribosomal protein</keyword>
<comment type="similarity">
    <text evidence="2">Belongs to the eukaryotic ribosomal protein P1/P2 family.</text>
</comment>
<evidence type="ECO:0000256" key="6">
    <source>
        <dbReference type="ARBA" id="ARBA00035443"/>
    </source>
</evidence>
<dbReference type="GO" id="GO:0043021">
    <property type="term" value="F:ribonucleoprotein complex binding"/>
    <property type="evidence" value="ECO:0007669"/>
    <property type="project" value="TreeGrafter"/>
</dbReference>
<dbReference type="PANTHER" id="PTHR45696:SF10">
    <property type="entry name" value="LARGE RIBOSOMAL SUBUNIT PROTEIN P1"/>
    <property type="match status" value="1"/>
</dbReference>
<dbReference type="EMBL" id="JARQZJ010000067">
    <property type="protein sequence ID" value="KAK9881141.1"/>
    <property type="molecule type" value="Genomic_DNA"/>
</dbReference>
<dbReference type="GO" id="GO:0022625">
    <property type="term" value="C:cytosolic large ribosomal subunit"/>
    <property type="evidence" value="ECO:0007669"/>
    <property type="project" value="TreeGrafter"/>
</dbReference>
<dbReference type="PANTHER" id="PTHR45696">
    <property type="entry name" value="60S ACIDIC RIBOSOMAL PROTEIN P1"/>
    <property type="match status" value="1"/>
</dbReference>
<proteinExistence type="inferred from homology"/>
<dbReference type="Pfam" id="PF00428">
    <property type="entry name" value="Ribosomal_60s"/>
    <property type="match status" value="1"/>
</dbReference>
<sequence>MGSKEIFHIIQWLESGKLDDDIEVTRKRIQTIIEAANVKIEPYWLGLFAEALEGVNIKELVTRLGLVFLLLLQLLLLKLRRKRKKNAKNLIMTLVLYQLDFN</sequence>
<evidence type="ECO:0000313" key="8">
    <source>
        <dbReference type="EMBL" id="KAK9881141.1"/>
    </source>
</evidence>
<dbReference type="GO" id="GO:0003735">
    <property type="term" value="F:structural constituent of ribosome"/>
    <property type="evidence" value="ECO:0007669"/>
    <property type="project" value="TreeGrafter"/>
</dbReference>
<protein>
    <recommendedName>
        <fullName evidence="5">Large ribosomal subunit protein P2</fullName>
    </recommendedName>
    <alternativeName>
        <fullName evidence="6">60S acidic ribosomal protein P2</fullName>
    </alternativeName>
</protein>
<comment type="function">
    <text evidence="1">Plays an important role in the elongation step of protein synthesis.</text>
</comment>
<dbReference type="GO" id="GO:0030295">
    <property type="term" value="F:protein kinase activator activity"/>
    <property type="evidence" value="ECO:0007669"/>
    <property type="project" value="TreeGrafter"/>
</dbReference>
<dbReference type="FunFam" id="1.10.10.1410:FF:000002">
    <property type="entry name" value="60S acidic ribosomal protein P2"/>
    <property type="match status" value="1"/>
</dbReference>
<evidence type="ECO:0000256" key="2">
    <source>
        <dbReference type="ARBA" id="ARBA00005436"/>
    </source>
</evidence>
<evidence type="ECO:0000313" key="9">
    <source>
        <dbReference type="Proteomes" id="UP001431783"/>
    </source>
</evidence>
<accession>A0AAW1UBY6</accession>
<dbReference type="AlphaFoldDB" id="A0AAW1UBY6"/>
<keyword evidence="7" id="KW-0472">Membrane</keyword>